<evidence type="ECO:0000313" key="3">
    <source>
        <dbReference type="EMBL" id="RKP55870.1"/>
    </source>
</evidence>
<comment type="caution">
    <text evidence="3">The sequence shown here is derived from an EMBL/GenBank/DDBJ whole genome shotgun (WGS) entry which is preliminary data.</text>
</comment>
<dbReference type="PANTHER" id="PTHR43802:SF1">
    <property type="entry name" value="IP11341P-RELATED"/>
    <property type="match status" value="1"/>
</dbReference>
<dbReference type="Pfam" id="PF00378">
    <property type="entry name" value="ECH_1"/>
    <property type="match status" value="1"/>
</dbReference>
<dbReference type="SUPFAM" id="SSF52096">
    <property type="entry name" value="ClpP/crotonase"/>
    <property type="match status" value="1"/>
</dbReference>
<sequence length="277" mass="28921">MEETPMSDAEIASASIRVAQQGAVRTITLNRPAALNSLTREMLAAWLDALEQAAADPAVRALVITGAGRAFCAGQDLADPAVAPADGANVAHADLGRVIEDSYRPLVLRLRSMPVPVVAAVNGVAAGAGANLALAADIVLAAESASFIQAFSKIGLVPDSGGTWLLPRLVGRARAFGLAMLAEKLGAREAESIGLIWKCVPDAALAREAETLAQRLAAMPVRALVAMRGAIDDAAHLTLDAALMREAALQRALGHAHDYLEGVDAFRRKRAPIFTDR</sequence>
<keyword evidence="3" id="KW-0456">Lyase</keyword>
<evidence type="ECO:0000256" key="2">
    <source>
        <dbReference type="RuleBase" id="RU003707"/>
    </source>
</evidence>
<dbReference type="PROSITE" id="PS00166">
    <property type="entry name" value="ENOYL_COA_HYDRATASE"/>
    <property type="match status" value="1"/>
</dbReference>
<dbReference type="InterPro" id="IPR001753">
    <property type="entry name" value="Enoyl-CoA_hydra/iso"/>
</dbReference>
<dbReference type="PANTHER" id="PTHR43802">
    <property type="entry name" value="ENOYL-COA HYDRATASE"/>
    <property type="match status" value="1"/>
</dbReference>
<dbReference type="InterPro" id="IPR018376">
    <property type="entry name" value="Enoyl-CoA_hyd/isom_CS"/>
</dbReference>
<protein>
    <submittedName>
        <fullName evidence="3">2-(1,2-epoxy-1,2-dihydrophenyl)acetyl-CoA isomerase</fullName>
        <ecNumber evidence="3">4.2.1.17</ecNumber>
    </submittedName>
</protein>
<dbReference type="GO" id="GO:0016853">
    <property type="term" value="F:isomerase activity"/>
    <property type="evidence" value="ECO:0007669"/>
    <property type="project" value="UniProtKB-KW"/>
</dbReference>
<gene>
    <name evidence="3" type="ORF">D7S86_11725</name>
</gene>
<dbReference type="AlphaFoldDB" id="A0A494Y7G6"/>
<dbReference type="Proteomes" id="UP000270342">
    <property type="component" value="Unassembled WGS sequence"/>
</dbReference>
<dbReference type="EC" id="4.2.1.17" evidence="3"/>
<evidence type="ECO:0000313" key="4">
    <source>
        <dbReference type="Proteomes" id="UP000270342"/>
    </source>
</evidence>
<keyword evidence="3" id="KW-0413">Isomerase</keyword>
<evidence type="ECO:0000256" key="1">
    <source>
        <dbReference type="ARBA" id="ARBA00005254"/>
    </source>
</evidence>
<organism evidence="3 4">
    <name type="scientific">Pararobbsia silviterrae</name>
    <dbReference type="NCBI Taxonomy" id="1792498"/>
    <lineage>
        <taxon>Bacteria</taxon>
        <taxon>Pseudomonadati</taxon>
        <taxon>Pseudomonadota</taxon>
        <taxon>Betaproteobacteria</taxon>
        <taxon>Burkholderiales</taxon>
        <taxon>Burkholderiaceae</taxon>
        <taxon>Pararobbsia</taxon>
    </lineage>
</organism>
<dbReference type="OrthoDB" id="5515649at2"/>
<dbReference type="InterPro" id="IPR029045">
    <property type="entry name" value="ClpP/crotonase-like_dom_sf"/>
</dbReference>
<keyword evidence="4" id="KW-1185">Reference proteome</keyword>
<reference evidence="3 4" key="1">
    <citation type="submission" date="2018-10" db="EMBL/GenBank/DDBJ databases">
        <title>Robbsia sp. DHC34, isolated from soil.</title>
        <authorList>
            <person name="Gao Z.-H."/>
            <person name="Qiu L.-H."/>
        </authorList>
    </citation>
    <scope>NUCLEOTIDE SEQUENCE [LARGE SCALE GENOMIC DNA]</scope>
    <source>
        <strain evidence="3 4">DHC34</strain>
    </source>
</reference>
<accession>A0A494Y7G6</accession>
<dbReference type="InterPro" id="IPR014748">
    <property type="entry name" value="Enoyl-CoA_hydra_C"/>
</dbReference>
<comment type="similarity">
    <text evidence="1 2">Belongs to the enoyl-CoA hydratase/isomerase family.</text>
</comment>
<name>A0A494Y7G6_9BURK</name>
<proteinExistence type="inferred from homology"/>
<dbReference type="Gene3D" id="1.10.12.10">
    <property type="entry name" value="Lyase 2-enoyl-coa Hydratase, Chain A, domain 2"/>
    <property type="match status" value="1"/>
</dbReference>
<dbReference type="CDD" id="cd06558">
    <property type="entry name" value="crotonase-like"/>
    <property type="match status" value="1"/>
</dbReference>
<dbReference type="Gene3D" id="3.90.226.10">
    <property type="entry name" value="2-enoyl-CoA Hydratase, Chain A, domain 1"/>
    <property type="match status" value="1"/>
</dbReference>
<dbReference type="GO" id="GO:0004300">
    <property type="term" value="F:enoyl-CoA hydratase activity"/>
    <property type="evidence" value="ECO:0007669"/>
    <property type="project" value="UniProtKB-EC"/>
</dbReference>
<dbReference type="EMBL" id="RBZU01000004">
    <property type="protein sequence ID" value="RKP55870.1"/>
    <property type="molecule type" value="Genomic_DNA"/>
</dbReference>